<gene>
    <name evidence="1" type="ORF">METZ01_LOCUS336778</name>
</gene>
<accession>A0A382QED4</accession>
<organism evidence="1">
    <name type="scientific">marine metagenome</name>
    <dbReference type="NCBI Taxonomy" id="408172"/>
    <lineage>
        <taxon>unclassified sequences</taxon>
        <taxon>metagenomes</taxon>
        <taxon>ecological metagenomes</taxon>
    </lineage>
</organism>
<name>A0A382QED4_9ZZZZ</name>
<sequence>MIIERHKLIGHMPIKRRVPKVTKIEPSNNGDHMDDSNCPDKLEPALYDTIITYCVSCKSRIDIPVVHDKATNNYYQLVNIPDHIADEVYDQKVYCKQCRNTNLLEKQKQVSNLNVFTLKLDCSDMNPGTEDWYEDFSSSGGDGHPRKF</sequence>
<proteinExistence type="predicted"/>
<protein>
    <submittedName>
        <fullName evidence="1">Uncharacterized protein</fullName>
    </submittedName>
</protein>
<dbReference type="EMBL" id="UINC01113953">
    <property type="protein sequence ID" value="SVC83924.1"/>
    <property type="molecule type" value="Genomic_DNA"/>
</dbReference>
<evidence type="ECO:0000313" key="1">
    <source>
        <dbReference type="EMBL" id="SVC83924.1"/>
    </source>
</evidence>
<reference evidence="1" key="1">
    <citation type="submission" date="2018-05" db="EMBL/GenBank/DDBJ databases">
        <authorList>
            <person name="Lanie J.A."/>
            <person name="Ng W.-L."/>
            <person name="Kazmierczak K.M."/>
            <person name="Andrzejewski T.M."/>
            <person name="Davidsen T.M."/>
            <person name="Wayne K.J."/>
            <person name="Tettelin H."/>
            <person name="Glass J.I."/>
            <person name="Rusch D."/>
            <person name="Podicherti R."/>
            <person name="Tsui H.-C.T."/>
            <person name="Winkler M.E."/>
        </authorList>
    </citation>
    <scope>NUCLEOTIDE SEQUENCE</scope>
</reference>
<dbReference type="AlphaFoldDB" id="A0A382QED4"/>